<evidence type="ECO:0000313" key="2">
    <source>
        <dbReference type="Proteomes" id="UP000249547"/>
    </source>
</evidence>
<protein>
    <submittedName>
        <fullName evidence="1">Uncharacterized protein</fullName>
    </submittedName>
</protein>
<dbReference type="EMBL" id="QLLL01000015">
    <property type="protein sequence ID" value="RAI97547.1"/>
    <property type="molecule type" value="Genomic_DNA"/>
</dbReference>
<gene>
    <name evidence="1" type="ORF">LX64_05055</name>
</gene>
<comment type="caution">
    <text evidence="1">The sequence shown here is derived from an EMBL/GenBank/DDBJ whole genome shotgun (WGS) entry which is preliminary data.</text>
</comment>
<evidence type="ECO:0000313" key="1">
    <source>
        <dbReference type="EMBL" id="RAI97547.1"/>
    </source>
</evidence>
<organism evidence="1 2">
    <name type="scientific">Chitinophaga skermanii</name>
    <dbReference type="NCBI Taxonomy" id="331697"/>
    <lineage>
        <taxon>Bacteria</taxon>
        <taxon>Pseudomonadati</taxon>
        <taxon>Bacteroidota</taxon>
        <taxon>Chitinophagia</taxon>
        <taxon>Chitinophagales</taxon>
        <taxon>Chitinophagaceae</taxon>
        <taxon>Chitinophaga</taxon>
    </lineage>
</organism>
<reference evidence="1 2" key="1">
    <citation type="submission" date="2018-06" db="EMBL/GenBank/DDBJ databases">
        <title>Genomic Encyclopedia of Archaeal and Bacterial Type Strains, Phase II (KMG-II): from individual species to whole genera.</title>
        <authorList>
            <person name="Goeker M."/>
        </authorList>
    </citation>
    <scope>NUCLEOTIDE SEQUENCE [LARGE SCALE GENOMIC DNA]</scope>
    <source>
        <strain evidence="1 2">DSM 23857</strain>
    </source>
</reference>
<dbReference type="AlphaFoldDB" id="A0A327Q1B8"/>
<dbReference type="OrthoDB" id="1121210at2"/>
<proteinExistence type="predicted"/>
<sequence length="180" mass="20683">MHPSKILFHPFKHHLATINAFITSHQGQLPQHIQTVKTLGASQFDCYTGMLTVEELEAQTGEQLRLLHIHTKEEYAAWIAEHDGYREITLSDGATWTLRMIDKPNFVHLHPSRYAKHTVRVKANAMKTLVCCMMMEAAATLDIERLNFYRANFLQLPPLVEQGNHEEILKVYALLKRALP</sequence>
<dbReference type="RefSeq" id="WP_111600428.1">
    <property type="nucleotide sequence ID" value="NZ_QLLL01000015.1"/>
</dbReference>
<accession>A0A327Q1B8</accession>
<keyword evidence="2" id="KW-1185">Reference proteome</keyword>
<name>A0A327Q1B8_9BACT</name>
<dbReference type="Proteomes" id="UP000249547">
    <property type="component" value="Unassembled WGS sequence"/>
</dbReference>